<dbReference type="Pfam" id="PF00899">
    <property type="entry name" value="ThiF"/>
    <property type="match status" value="1"/>
</dbReference>
<dbReference type="AlphaFoldDB" id="A0AAJ0BD00"/>
<comment type="subcellular location">
    <subcellularLocation>
        <location evidence="1">Nucleus</location>
    </subcellularLocation>
</comment>
<evidence type="ECO:0000256" key="6">
    <source>
        <dbReference type="ARBA" id="ARBA00044354"/>
    </source>
</evidence>
<keyword evidence="4" id="KW-0833">Ubl conjugation pathway</keyword>
<feature type="compositionally biased region" description="Polar residues" evidence="7">
    <location>
        <begin position="1"/>
        <end position="14"/>
    </location>
</feature>
<evidence type="ECO:0000313" key="9">
    <source>
        <dbReference type="EMBL" id="KAK1756035.1"/>
    </source>
</evidence>
<dbReference type="PANTHER" id="PTHR10953:SF162">
    <property type="entry name" value="SUMO-ACTIVATING ENZYME SUBUNIT 1"/>
    <property type="match status" value="1"/>
</dbReference>
<keyword evidence="10" id="KW-1185">Reference proteome</keyword>
<gene>
    <name evidence="9" type="ORF">QBC47DRAFT_378901</name>
</gene>
<proteinExistence type="inferred from homology"/>
<evidence type="ECO:0000256" key="1">
    <source>
        <dbReference type="ARBA" id="ARBA00004123"/>
    </source>
</evidence>
<dbReference type="GO" id="GO:0019948">
    <property type="term" value="F:SUMO activating enzyme activity"/>
    <property type="evidence" value="ECO:0007669"/>
    <property type="project" value="TreeGrafter"/>
</dbReference>
<evidence type="ECO:0000256" key="4">
    <source>
        <dbReference type="ARBA" id="ARBA00022786"/>
    </source>
</evidence>
<keyword evidence="5" id="KW-0539">Nucleus</keyword>
<dbReference type="GO" id="GO:0031510">
    <property type="term" value="C:SUMO activating enzyme complex"/>
    <property type="evidence" value="ECO:0007669"/>
    <property type="project" value="TreeGrafter"/>
</dbReference>
<dbReference type="InterPro" id="IPR000594">
    <property type="entry name" value="ThiF_NAD_FAD-bd"/>
</dbReference>
<dbReference type="Proteomes" id="UP001239445">
    <property type="component" value="Unassembled WGS sequence"/>
</dbReference>
<protein>
    <recommendedName>
        <fullName evidence="6">Ubiquitin-like 1-activating enzyme E1A</fullName>
    </recommendedName>
</protein>
<dbReference type="SUPFAM" id="SSF69572">
    <property type="entry name" value="Activating enzymes of the ubiquitin-like proteins"/>
    <property type="match status" value="1"/>
</dbReference>
<feature type="region of interest" description="Disordered" evidence="7">
    <location>
        <begin position="1"/>
        <end position="21"/>
    </location>
</feature>
<dbReference type="InterPro" id="IPR000011">
    <property type="entry name" value="UBQ/SUMO-activ_enz_E1-like"/>
</dbReference>
<name>A0AAJ0BD00_9PEZI</name>
<evidence type="ECO:0000259" key="8">
    <source>
        <dbReference type="Pfam" id="PF00899"/>
    </source>
</evidence>
<feature type="domain" description="THIF-type NAD/FAD binding fold" evidence="8">
    <location>
        <begin position="29"/>
        <end position="356"/>
    </location>
</feature>
<accession>A0AAJ0BD00</accession>
<dbReference type="PRINTS" id="PR01849">
    <property type="entry name" value="UBIQUITINACT"/>
</dbReference>
<evidence type="ECO:0000256" key="5">
    <source>
        <dbReference type="ARBA" id="ARBA00023242"/>
    </source>
</evidence>
<comment type="pathway">
    <text evidence="2">Protein modification; protein sumoylation.</text>
</comment>
<comment type="similarity">
    <text evidence="3">Belongs to the ubiquitin-activating E1 family.</text>
</comment>
<dbReference type="CDD" id="cd01492">
    <property type="entry name" value="Aos1_SUMO"/>
    <property type="match status" value="1"/>
</dbReference>
<dbReference type="Gene3D" id="3.40.50.720">
    <property type="entry name" value="NAD(P)-binding Rossmann-like Domain"/>
    <property type="match status" value="1"/>
</dbReference>
<evidence type="ECO:0000256" key="7">
    <source>
        <dbReference type="SAM" id="MobiDB-lite"/>
    </source>
</evidence>
<evidence type="ECO:0000256" key="3">
    <source>
        <dbReference type="ARBA" id="ARBA00005673"/>
    </source>
</evidence>
<comment type="caution">
    <text evidence="9">The sequence shown here is derived from an EMBL/GenBank/DDBJ whole genome shotgun (WGS) entry which is preliminary data.</text>
</comment>
<dbReference type="GO" id="GO:0016925">
    <property type="term" value="P:protein sumoylation"/>
    <property type="evidence" value="ECO:0007669"/>
    <property type="project" value="TreeGrafter"/>
</dbReference>
<evidence type="ECO:0000313" key="10">
    <source>
        <dbReference type="Proteomes" id="UP001239445"/>
    </source>
</evidence>
<reference evidence="9" key="1">
    <citation type="submission" date="2023-06" db="EMBL/GenBank/DDBJ databases">
        <title>Genome-scale phylogeny and comparative genomics of the fungal order Sordariales.</title>
        <authorList>
            <consortium name="Lawrence Berkeley National Laboratory"/>
            <person name="Hensen N."/>
            <person name="Bonometti L."/>
            <person name="Westerberg I."/>
            <person name="Brannstrom I.O."/>
            <person name="Guillou S."/>
            <person name="Cros-Aarteil S."/>
            <person name="Calhoun S."/>
            <person name="Haridas S."/>
            <person name="Kuo A."/>
            <person name="Mondo S."/>
            <person name="Pangilinan J."/>
            <person name="Riley R."/>
            <person name="Labutti K."/>
            <person name="Andreopoulos B."/>
            <person name="Lipzen A."/>
            <person name="Chen C."/>
            <person name="Yanf M."/>
            <person name="Daum C."/>
            <person name="Ng V."/>
            <person name="Clum A."/>
            <person name="Steindorff A."/>
            <person name="Ohm R."/>
            <person name="Martin F."/>
            <person name="Silar P."/>
            <person name="Natvig D."/>
            <person name="Lalanne C."/>
            <person name="Gautier V."/>
            <person name="Ament-Velasquez S.L."/>
            <person name="Kruys A."/>
            <person name="Hutchinson M.I."/>
            <person name="Powell A.J."/>
            <person name="Barry K."/>
            <person name="Miller A.N."/>
            <person name="Grigoriev I.V."/>
            <person name="Debuchy R."/>
            <person name="Gladieux P."/>
            <person name="Thoren M.H."/>
            <person name="Johannesson H."/>
        </authorList>
    </citation>
    <scope>NUCLEOTIDE SEQUENCE</scope>
    <source>
        <strain evidence="9">PSN4</strain>
    </source>
</reference>
<dbReference type="InterPro" id="IPR045886">
    <property type="entry name" value="ThiF/MoeB/HesA"/>
</dbReference>
<dbReference type="EMBL" id="MU839832">
    <property type="protein sequence ID" value="KAK1756035.1"/>
    <property type="molecule type" value="Genomic_DNA"/>
</dbReference>
<sequence length="414" mass="44445">MANSDTANPQANGSNPPPNGISADEIALYDRQIRLWGMKAQERIRNANILLITLQALGGEIAKNLVLAGIGSLTVIDHGIVTEADLGAQFFLEANHVGLNRAVAARAAIQQLNPRVRVNIDTADIRLKQPSFYSAFDIIIATDLDSNALELINTATRLSRRPFYAASSVGIYGFLFADLIEHDYVIERARSNVPTKPGRESSTRSVVSVTPKAGDDKVELVTKRELYSTWLLASDAKLPAEVVRSARRRRVVTPILSCLRALWAFTGVHLRPPNPNDHADLAQFTVLCSDKHKALELPAETLRSEVLRSFLQNVGSEVAPVAAVLGGQLAQDVINVLGGTQQPIQNFVIFDGGAMEATQYALHPDGIELGSKLLSSADVDMANGVEATAAAAAMGMFGPISVPLVDASQVISLD</sequence>
<dbReference type="GO" id="GO:0005737">
    <property type="term" value="C:cytoplasm"/>
    <property type="evidence" value="ECO:0007669"/>
    <property type="project" value="TreeGrafter"/>
</dbReference>
<dbReference type="InterPro" id="IPR035985">
    <property type="entry name" value="Ubiquitin-activating_enz"/>
</dbReference>
<evidence type="ECO:0000256" key="2">
    <source>
        <dbReference type="ARBA" id="ARBA00004718"/>
    </source>
</evidence>
<dbReference type="PANTHER" id="PTHR10953">
    <property type="entry name" value="UBIQUITIN-ACTIVATING ENZYME E1"/>
    <property type="match status" value="1"/>
</dbReference>
<organism evidence="9 10">
    <name type="scientific">Echria macrotheca</name>
    <dbReference type="NCBI Taxonomy" id="438768"/>
    <lineage>
        <taxon>Eukaryota</taxon>
        <taxon>Fungi</taxon>
        <taxon>Dikarya</taxon>
        <taxon>Ascomycota</taxon>
        <taxon>Pezizomycotina</taxon>
        <taxon>Sordariomycetes</taxon>
        <taxon>Sordariomycetidae</taxon>
        <taxon>Sordariales</taxon>
        <taxon>Schizotheciaceae</taxon>
        <taxon>Echria</taxon>
    </lineage>
</organism>